<organism evidence="7 9">
    <name type="scientific">Mycobacterium celatum</name>
    <dbReference type="NCBI Taxonomy" id="28045"/>
    <lineage>
        <taxon>Bacteria</taxon>
        <taxon>Bacillati</taxon>
        <taxon>Actinomycetota</taxon>
        <taxon>Actinomycetes</taxon>
        <taxon>Mycobacteriales</taxon>
        <taxon>Mycobacteriaceae</taxon>
        <taxon>Mycobacterium</taxon>
    </lineage>
</organism>
<sequence length="323" mass="34368">MTRALWPIAQTAIAASLAWYLARDVLGHHNPFFAPIAAAVCLWATNVVRAELAVEMVIGVTLGIGIGAAVHAVLGSGPLAMGAAVLISLCIADLIGRGFTRQRPMFVNQTTMSAILILAFPYGGVGPERLFDALIGGGLAVAFSILIFPKNPLAVLRGARDGTLTALRDILVQIADVTDDLAPDWALKAADRLHRQLARLIEARSTAIQLARVCPLRWPLREATRAADRQAAQLALLANSVLQLARTVTNHHRIAEPLRAAIRDLADAGTALAEDQLAVAVVHASSAHNHTVELCPTTHTTEQVRLAAVIDACADELQQVVEH</sequence>
<feature type="transmembrane region" description="Helical" evidence="5">
    <location>
        <begin position="52"/>
        <end position="73"/>
    </location>
</feature>
<evidence type="ECO:0000256" key="4">
    <source>
        <dbReference type="ARBA" id="ARBA00023136"/>
    </source>
</evidence>
<feature type="transmembrane region" description="Helical" evidence="5">
    <location>
        <begin position="28"/>
        <end position="45"/>
    </location>
</feature>
<dbReference type="EMBL" id="PDKV01000010">
    <property type="protein sequence ID" value="PIB79150.1"/>
    <property type="molecule type" value="Genomic_DNA"/>
</dbReference>
<dbReference type="Proteomes" id="UP000193907">
    <property type="component" value="Unassembled WGS sequence"/>
</dbReference>
<evidence type="ECO:0000313" key="7">
    <source>
        <dbReference type="EMBL" id="ORV19587.1"/>
    </source>
</evidence>
<accession>A0A1X1RX21</accession>
<dbReference type="EMBL" id="LQOM01000006">
    <property type="protein sequence ID" value="ORV19587.1"/>
    <property type="molecule type" value="Genomic_DNA"/>
</dbReference>
<comment type="subcellular location">
    <subcellularLocation>
        <location evidence="1">Membrane</location>
        <topology evidence="1">Multi-pass membrane protein</topology>
    </subcellularLocation>
</comment>
<dbReference type="Pfam" id="PF13515">
    <property type="entry name" value="FUSC_2"/>
    <property type="match status" value="1"/>
</dbReference>
<evidence type="ECO:0000256" key="3">
    <source>
        <dbReference type="ARBA" id="ARBA00022989"/>
    </source>
</evidence>
<keyword evidence="2 5" id="KW-0812">Transmembrane</keyword>
<feature type="transmembrane region" description="Helical" evidence="5">
    <location>
        <begin position="130"/>
        <end position="148"/>
    </location>
</feature>
<reference evidence="7 9" key="1">
    <citation type="submission" date="2016-01" db="EMBL/GenBank/DDBJ databases">
        <title>The new phylogeny of the genus Mycobacterium.</title>
        <authorList>
            <person name="Tarcisio F."/>
            <person name="Conor M."/>
            <person name="Antonella G."/>
            <person name="Elisabetta G."/>
            <person name="Giulia F.S."/>
            <person name="Sara T."/>
            <person name="Anna F."/>
            <person name="Clotilde B."/>
            <person name="Roberto B."/>
            <person name="Veronica D.S."/>
            <person name="Fabio R."/>
            <person name="Monica P."/>
            <person name="Olivier J."/>
            <person name="Enrico T."/>
            <person name="Nicola S."/>
        </authorList>
    </citation>
    <scope>NUCLEOTIDE SEQUENCE [LARGE SCALE GENOMIC DNA]</scope>
    <source>
        <strain evidence="7 9">DSM 44243</strain>
    </source>
</reference>
<feature type="transmembrane region" description="Helical" evidence="5">
    <location>
        <begin position="79"/>
        <end position="99"/>
    </location>
</feature>
<evidence type="ECO:0000256" key="1">
    <source>
        <dbReference type="ARBA" id="ARBA00004141"/>
    </source>
</evidence>
<evidence type="ECO:0000259" key="6">
    <source>
        <dbReference type="Pfam" id="PF13515"/>
    </source>
</evidence>
<proteinExistence type="predicted"/>
<evidence type="ECO:0000256" key="2">
    <source>
        <dbReference type="ARBA" id="ARBA00022692"/>
    </source>
</evidence>
<evidence type="ECO:0000313" key="10">
    <source>
        <dbReference type="Proteomes" id="UP000230971"/>
    </source>
</evidence>
<feature type="domain" description="Integral membrane bound transporter" evidence="6">
    <location>
        <begin position="18"/>
        <end position="142"/>
    </location>
</feature>
<dbReference type="OrthoDB" id="5198202at2"/>
<dbReference type="InterPro" id="IPR049453">
    <property type="entry name" value="Memb_transporter_dom"/>
</dbReference>
<feature type="transmembrane region" description="Helical" evidence="5">
    <location>
        <begin position="106"/>
        <end position="124"/>
    </location>
</feature>
<dbReference type="AlphaFoldDB" id="A0A1X1RX21"/>
<dbReference type="STRING" id="28045.AWB95_01245"/>
<dbReference type="Proteomes" id="UP000230971">
    <property type="component" value="Unassembled WGS sequence"/>
</dbReference>
<gene>
    <name evidence="7" type="ORF">AWB95_01245</name>
    <name evidence="8" type="ORF">CQY23_10515</name>
</gene>
<keyword evidence="9" id="KW-1185">Reference proteome</keyword>
<evidence type="ECO:0000256" key="5">
    <source>
        <dbReference type="SAM" id="Phobius"/>
    </source>
</evidence>
<evidence type="ECO:0000313" key="9">
    <source>
        <dbReference type="Proteomes" id="UP000193907"/>
    </source>
</evidence>
<reference evidence="8 10" key="2">
    <citation type="journal article" date="2017" name="Infect. Genet. Evol.">
        <title>The new phylogeny of the genus Mycobacterium: The old and the news.</title>
        <authorList>
            <person name="Tortoli E."/>
            <person name="Fedrizzi T."/>
            <person name="Meehan C.J."/>
            <person name="Trovato A."/>
            <person name="Grottola A."/>
            <person name="Giacobazzi E."/>
            <person name="Serpini G.F."/>
            <person name="Tagliazucchi S."/>
            <person name="Fabio A."/>
            <person name="Bettua C."/>
            <person name="Bertorelli R."/>
            <person name="Frascaro F."/>
            <person name="De Sanctis V."/>
            <person name="Pecorari M."/>
            <person name="Jousson O."/>
            <person name="Segata N."/>
            <person name="Cirillo D.M."/>
        </authorList>
    </citation>
    <scope>NUCLEOTIDE SEQUENCE [LARGE SCALE GENOMIC DNA]</scope>
    <source>
        <strain evidence="8 10">NCTC 12882</strain>
    </source>
</reference>
<keyword evidence="4 5" id="KW-0472">Membrane</keyword>
<comment type="caution">
    <text evidence="7">The sequence shown here is derived from an EMBL/GenBank/DDBJ whole genome shotgun (WGS) entry which is preliminary data.</text>
</comment>
<keyword evidence="3 5" id="KW-1133">Transmembrane helix</keyword>
<dbReference type="GO" id="GO:0016020">
    <property type="term" value="C:membrane"/>
    <property type="evidence" value="ECO:0007669"/>
    <property type="project" value="UniProtKB-SubCell"/>
</dbReference>
<protein>
    <submittedName>
        <fullName evidence="8">Aromatic acid exporter family protein</fullName>
    </submittedName>
</protein>
<name>A0A1X1RX21_MYCCE</name>
<evidence type="ECO:0000313" key="8">
    <source>
        <dbReference type="EMBL" id="PIB79150.1"/>
    </source>
</evidence>